<dbReference type="GO" id="GO:0016491">
    <property type="term" value="F:oxidoreductase activity"/>
    <property type="evidence" value="ECO:0007669"/>
    <property type="project" value="InterPro"/>
</dbReference>
<proteinExistence type="predicted"/>
<accession>A0A4Z0A872</accession>
<evidence type="ECO:0000259" key="2">
    <source>
        <dbReference type="Pfam" id="PF09995"/>
    </source>
</evidence>
<organism evidence="3 4">
    <name type="scientific">Hericium alpestre</name>
    <dbReference type="NCBI Taxonomy" id="135208"/>
    <lineage>
        <taxon>Eukaryota</taxon>
        <taxon>Fungi</taxon>
        <taxon>Dikarya</taxon>
        <taxon>Basidiomycota</taxon>
        <taxon>Agaricomycotina</taxon>
        <taxon>Agaricomycetes</taxon>
        <taxon>Russulales</taxon>
        <taxon>Hericiaceae</taxon>
        <taxon>Hericium</taxon>
    </lineage>
</organism>
<dbReference type="Proteomes" id="UP000298061">
    <property type="component" value="Unassembled WGS sequence"/>
</dbReference>
<evidence type="ECO:0000313" key="4">
    <source>
        <dbReference type="Proteomes" id="UP000298061"/>
    </source>
</evidence>
<dbReference type="AlphaFoldDB" id="A0A4Z0A872"/>
<name>A0A4Z0A872_9AGAM</name>
<feature type="transmembrane region" description="Helical" evidence="1">
    <location>
        <begin position="12"/>
        <end position="33"/>
    </location>
</feature>
<reference evidence="3 4" key="1">
    <citation type="submission" date="2019-02" db="EMBL/GenBank/DDBJ databases">
        <title>Genome sequencing of the rare red list fungi Hericium alpestre (H. flagellum).</title>
        <authorList>
            <person name="Buettner E."/>
            <person name="Kellner H."/>
        </authorList>
    </citation>
    <scope>NUCLEOTIDE SEQUENCE [LARGE SCALE GENOMIC DNA]</scope>
    <source>
        <strain evidence="3 4">DSM 108284</strain>
    </source>
</reference>
<keyword evidence="4" id="KW-1185">Reference proteome</keyword>
<comment type="caution">
    <text evidence="3">The sequence shown here is derived from an EMBL/GenBank/DDBJ whole genome shotgun (WGS) entry which is preliminary data.</text>
</comment>
<dbReference type="PANTHER" id="PTHR36124">
    <property type="match status" value="1"/>
</dbReference>
<protein>
    <recommendedName>
        <fullName evidence="2">ER-bound oxygenase mpaB/mpaB'/Rubber oxygenase catalytic domain-containing protein</fullName>
    </recommendedName>
</protein>
<dbReference type="Pfam" id="PF09995">
    <property type="entry name" value="MPAB_Lcp_cat"/>
    <property type="match status" value="1"/>
</dbReference>
<gene>
    <name evidence="3" type="ORF">EWM64_g1506</name>
</gene>
<keyword evidence="1" id="KW-0472">Membrane</keyword>
<dbReference type="InterPro" id="IPR046366">
    <property type="entry name" value="MPAB"/>
</dbReference>
<dbReference type="PANTHER" id="PTHR36124:SF1">
    <property type="entry name" value="ER-BOUND OXYGENASE MPAB_MPAB'_RUBBER OXYGENASE CATALYTIC DOMAIN-CONTAINING PROTEIN"/>
    <property type="match status" value="1"/>
</dbReference>
<dbReference type="EMBL" id="SFCI01000103">
    <property type="protein sequence ID" value="TFY82503.1"/>
    <property type="molecule type" value="Genomic_DNA"/>
</dbReference>
<dbReference type="STRING" id="135208.A0A4Z0A872"/>
<dbReference type="InterPro" id="IPR018713">
    <property type="entry name" value="MPAB/Lcp_cat_dom"/>
</dbReference>
<evidence type="ECO:0000256" key="1">
    <source>
        <dbReference type="SAM" id="Phobius"/>
    </source>
</evidence>
<keyword evidence="1" id="KW-0812">Transmembrane</keyword>
<sequence length="350" mass="40027">MPQLPPVSIWPLDWSLGTFSALGVGYLLLVRLLRWKRYNIVHQLGPAFYRRIGKRRRVHEDARYSVHVEAAGEDRTMMTTCMPYTHSYLSHPYVHCPTDGEKLTREFLKQWAKRYGWRSMSPLECQARFVLWNEIGTLMGIKDIPETIEELETWMEAFEEIHMIPAESSRQCAEATLAESTYNVTSLFGLKTLVRNILICLLDERTRTALMLPEPPRAVRIFLEVVLRTAAFVQGHLLLPRRSSISLVPWEMKVVASEPVPRQNPNWYAAKPWYKPEPKGVSAIIQNAKVALGLLDPDDIPGPKYRAEGYRMEELGPPRYENSGHAEVIREAGKMMGCPLGLDGGRIQTK</sequence>
<feature type="domain" description="ER-bound oxygenase mpaB/mpaB'/Rubber oxygenase catalytic" evidence="2">
    <location>
        <begin position="110"/>
        <end position="229"/>
    </location>
</feature>
<evidence type="ECO:0000313" key="3">
    <source>
        <dbReference type="EMBL" id="TFY82503.1"/>
    </source>
</evidence>
<dbReference type="OrthoDB" id="545169at2759"/>
<keyword evidence="1" id="KW-1133">Transmembrane helix</keyword>